<feature type="compositionally biased region" description="Basic and acidic residues" evidence="1">
    <location>
        <begin position="23"/>
        <end position="35"/>
    </location>
</feature>
<keyword evidence="3" id="KW-1185">Reference proteome</keyword>
<dbReference type="EMBL" id="CBTK010000124">
    <property type="protein sequence ID" value="CDH45150.1"/>
    <property type="molecule type" value="Genomic_DNA"/>
</dbReference>
<feature type="region of interest" description="Disordered" evidence="1">
    <location>
        <begin position="1"/>
        <end position="35"/>
    </location>
</feature>
<accession>A0A7U7J2K1</accession>
<gene>
    <name evidence="2" type="ORF">BN874_210030</name>
</gene>
<sequence length="56" mass="6236">MNKLPSLAAGGKSQGFRFPSFPRQRESSKPLKKLDTRFRGYDDFKGLGESPESCQG</sequence>
<evidence type="ECO:0000313" key="3">
    <source>
        <dbReference type="Proteomes" id="UP000019184"/>
    </source>
</evidence>
<dbReference type="Proteomes" id="UP000019184">
    <property type="component" value="Unassembled WGS sequence"/>
</dbReference>
<evidence type="ECO:0000313" key="2">
    <source>
        <dbReference type="EMBL" id="CDH45150.1"/>
    </source>
</evidence>
<protein>
    <submittedName>
        <fullName evidence="2">Uncharacterized protein</fullName>
    </submittedName>
</protein>
<comment type="caution">
    <text evidence="2">The sequence shown here is derived from an EMBL/GenBank/DDBJ whole genome shotgun (WGS) entry which is preliminary data.</text>
</comment>
<dbReference type="AlphaFoldDB" id="A0A7U7J2K1"/>
<proteinExistence type="predicted"/>
<organism evidence="2 3">
    <name type="scientific">Candidatus Contendobacter odensis Run_B_J11</name>
    <dbReference type="NCBI Taxonomy" id="1400861"/>
    <lineage>
        <taxon>Bacteria</taxon>
        <taxon>Pseudomonadati</taxon>
        <taxon>Pseudomonadota</taxon>
        <taxon>Gammaproteobacteria</taxon>
        <taxon>Candidatus Competibacteraceae</taxon>
        <taxon>Candidatus Contendibacter</taxon>
    </lineage>
</organism>
<reference evidence="2 3" key="1">
    <citation type="journal article" date="2014" name="ISME J.">
        <title>Candidatus Competibacter-lineage genomes retrieved from metagenomes reveal functional metabolic diversity.</title>
        <authorList>
            <person name="McIlroy S.J."/>
            <person name="Albertsen M."/>
            <person name="Andresen E.K."/>
            <person name="Saunders A.M."/>
            <person name="Kristiansen R."/>
            <person name="Stokholm-Bjerregaard M."/>
            <person name="Nielsen K.L."/>
            <person name="Nielsen P.H."/>
        </authorList>
    </citation>
    <scope>NUCLEOTIDE SEQUENCE [LARGE SCALE GENOMIC DNA]</scope>
    <source>
        <strain evidence="2 3">Run_B_J11</strain>
    </source>
</reference>
<name>A0A7U7J2K1_9GAMM</name>
<evidence type="ECO:0000256" key="1">
    <source>
        <dbReference type="SAM" id="MobiDB-lite"/>
    </source>
</evidence>